<dbReference type="InterPro" id="IPR001705">
    <property type="entry name" value="Ribosomal_bL33"/>
</dbReference>
<gene>
    <name evidence="4" type="ORF">IWQ60_008471</name>
</gene>
<dbReference type="NCBIfam" id="TIGR01023">
    <property type="entry name" value="rpmG_bact"/>
    <property type="match status" value="1"/>
</dbReference>
<dbReference type="GO" id="GO:1990904">
    <property type="term" value="C:ribonucleoprotein complex"/>
    <property type="evidence" value="ECO:0007669"/>
    <property type="project" value="UniProtKB-KW"/>
</dbReference>
<evidence type="ECO:0000256" key="2">
    <source>
        <dbReference type="ARBA" id="ARBA00022980"/>
    </source>
</evidence>
<evidence type="ECO:0000313" key="5">
    <source>
        <dbReference type="Proteomes" id="UP001150569"/>
    </source>
</evidence>
<dbReference type="Pfam" id="PF00471">
    <property type="entry name" value="Ribosomal_L33"/>
    <property type="match status" value="1"/>
</dbReference>
<name>A0A9W7ZYH5_9FUNG</name>
<keyword evidence="2" id="KW-0689">Ribosomal protein</keyword>
<keyword evidence="5" id="KW-1185">Reference proteome</keyword>
<organism evidence="4 5">
    <name type="scientific">Tieghemiomyces parasiticus</name>
    <dbReference type="NCBI Taxonomy" id="78921"/>
    <lineage>
        <taxon>Eukaryota</taxon>
        <taxon>Fungi</taxon>
        <taxon>Fungi incertae sedis</taxon>
        <taxon>Zoopagomycota</taxon>
        <taxon>Kickxellomycotina</taxon>
        <taxon>Dimargaritomycetes</taxon>
        <taxon>Dimargaritales</taxon>
        <taxon>Dimargaritaceae</taxon>
        <taxon>Tieghemiomyces</taxon>
    </lineage>
</organism>
<reference evidence="4" key="1">
    <citation type="submission" date="2022-07" db="EMBL/GenBank/DDBJ databases">
        <title>Phylogenomic reconstructions and comparative analyses of Kickxellomycotina fungi.</title>
        <authorList>
            <person name="Reynolds N.K."/>
            <person name="Stajich J.E."/>
            <person name="Barry K."/>
            <person name="Grigoriev I.V."/>
            <person name="Crous P."/>
            <person name="Smith M.E."/>
        </authorList>
    </citation>
    <scope>NUCLEOTIDE SEQUENCE</scope>
    <source>
        <strain evidence="4">RSA 861</strain>
    </source>
</reference>
<protein>
    <submittedName>
        <fullName evidence="4">Uncharacterized protein</fullName>
    </submittedName>
</protein>
<evidence type="ECO:0000256" key="1">
    <source>
        <dbReference type="ARBA" id="ARBA00007596"/>
    </source>
</evidence>
<evidence type="ECO:0000313" key="4">
    <source>
        <dbReference type="EMBL" id="KAJ1915333.1"/>
    </source>
</evidence>
<dbReference type="GO" id="GO:0005840">
    <property type="term" value="C:ribosome"/>
    <property type="evidence" value="ECO:0007669"/>
    <property type="project" value="UniProtKB-KW"/>
</dbReference>
<proteinExistence type="inferred from homology"/>
<dbReference type="GO" id="GO:0007034">
    <property type="term" value="P:vacuolar transport"/>
    <property type="evidence" value="ECO:0007669"/>
    <property type="project" value="InterPro"/>
</dbReference>
<dbReference type="InterPro" id="IPR005024">
    <property type="entry name" value="Snf7_fam"/>
</dbReference>
<dbReference type="SUPFAM" id="SSF57829">
    <property type="entry name" value="Zn-binding ribosomal proteins"/>
    <property type="match status" value="1"/>
</dbReference>
<dbReference type="Pfam" id="PF03357">
    <property type="entry name" value="Snf7"/>
    <property type="match status" value="1"/>
</dbReference>
<dbReference type="PANTHER" id="PTHR10476">
    <property type="entry name" value="CHARGED MULTIVESICULAR BODY PROTEIN"/>
    <property type="match status" value="1"/>
</dbReference>
<dbReference type="Proteomes" id="UP001150569">
    <property type="component" value="Unassembled WGS sequence"/>
</dbReference>
<keyword evidence="3" id="KW-0687">Ribonucleoprotein</keyword>
<sequence>MDKSLFQLKFTAKSLQRQAKQCTRDEGREKAKVKLAIKQGNTEGARIHAENAIRKKNEALNLLRLSSRIDGVASRVQTAVTMRAVTGSMAGVVTSMEKALNTMNLEKISMTMDKFESQFENLDVQTQYMEGTMSSTTALTTPREDVDQLMQQVAEEHGLELNQKLGVPSDALPAVPESRQAVAAETSPADDLNERLALAKKAKARTLLIKLLSTAGTGFYYVRSRPRISPKLSFMKFDPRVNKHVLFTEAKLK</sequence>
<dbReference type="AlphaFoldDB" id="A0A9W7ZYH5"/>
<dbReference type="Gene3D" id="6.10.140.1230">
    <property type="match status" value="1"/>
</dbReference>
<dbReference type="InterPro" id="IPR038584">
    <property type="entry name" value="Ribosomal_bL33_sf"/>
</dbReference>
<dbReference type="Gene3D" id="2.20.28.120">
    <property type="entry name" value="Ribosomal protein L33"/>
    <property type="match status" value="1"/>
</dbReference>
<accession>A0A9W7ZYH5</accession>
<dbReference type="EMBL" id="JANBPT010000635">
    <property type="protein sequence ID" value="KAJ1915333.1"/>
    <property type="molecule type" value="Genomic_DNA"/>
</dbReference>
<dbReference type="GO" id="GO:0003735">
    <property type="term" value="F:structural constituent of ribosome"/>
    <property type="evidence" value="ECO:0007669"/>
    <property type="project" value="InterPro"/>
</dbReference>
<comment type="similarity">
    <text evidence="1">Belongs to the bacterial ribosomal protein bL33 family.</text>
</comment>
<evidence type="ECO:0000256" key="3">
    <source>
        <dbReference type="ARBA" id="ARBA00023274"/>
    </source>
</evidence>
<dbReference type="InterPro" id="IPR011332">
    <property type="entry name" value="Ribosomal_zn-bd"/>
</dbReference>
<dbReference type="OrthoDB" id="10266568at2759"/>
<dbReference type="GO" id="GO:0005737">
    <property type="term" value="C:cytoplasm"/>
    <property type="evidence" value="ECO:0007669"/>
    <property type="project" value="UniProtKB-ARBA"/>
</dbReference>
<dbReference type="GO" id="GO:0006412">
    <property type="term" value="P:translation"/>
    <property type="evidence" value="ECO:0007669"/>
    <property type="project" value="InterPro"/>
</dbReference>
<comment type="caution">
    <text evidence="4">The sequence shown here is derived from an EMBL/GenBank/DDBJ whole genome shotgun (WGS) entry which is preliminary data.</text>
</comment>